<feature type="domain" description="Ig-like" evidence="9">
    <location>
        <begin position="411"/>
        <end position="494"/>
    </location>
</feature>
<evidence type="ECO:0000256" key="2">
    <source>
        <dbReference type="ARBA" id="ARBA00023136"/>
    </source>
</evidence>
<evidence type="ECO:0000256" key="5">
    <source>
        <dbReference type="ARBA" id="ARBA00023319"/>
    </source>
</evidence>
<accession>A0A2H8TWA9</accession>
<dbReference type="InterPro" id="IPR013162">
    <property type="entry name" value="CD80_C2-set"/>
</dbReference>
<keyword evidence="3" id="KW-1015">Disulfide bond</keyword>
<evidence type="ECO:0000256" key="8">
    <source>
        <dbReference type="SAM" id="SignalP"/>
    </source>
</evidence>
<feature type="region of interest" description="Disordered" evidence="6">
    <location>
        <begin position="687"/>
        <end position="756"/>
    </location>
</feature>
<dbReference type="PROSITE" id="PS50835">
    <property type="entry name" value="IG_LIKE"/>
    <property type="match status" value="5"/>
</dbReference>
<feature type="domain" description="Ig-like" evidence="9">
    <location>
        <begin position="239"/>
        <end position="322"/>
    </location>
</feature>
<keyword evidence="8" id="KW-0732">Signal</keyword>
<feature type="region of interest" description="Disordered" evidence="6">
    <location>
        <begin position="547"/>
        <end position="579"/>
    </location>
</feature>
<dbReference type="GO" id="GO:0005911">
    <property type="term" value="C:cell-cell junction"/>
    <property type="evidence" value="ECO:0007669"/>
    <property type="project" value="TreeGrafter"/>
</dbReference>
<keyword evidence="7" id="KW-0812">Transmembrane</keyword>
<evidence type="ECO:0000256" key="3">
    <source>
        <dbReference type="ARBA" id="ARBA00023157"/>
    </source>
</evidence>
<comment type="subcellular location">
    <subcellularLocation>
        <location evidence="1">Membrane</location>
        <topology evidence="1">Single-pass type I membrane protein</topology>
    </subcellularLocation>
</comment>
<dbReference type="PANTHER" id="PTHR11640:SF31">
    <property type="entry name" value="IRREGULAR CHIASM C-ROUGHEST PROTEIN-RELATED"/>
    <property type="match status" value="1"/>
</dbReference>
<evidence type="ECO:0000256" key="4">
    <source>
        <dbReference type="ARBA" id="ARBA00023180"/>
    </source>
</evidence>
<dbReference type="OrthoDB" id="6413693at2759"/>
<dbReference type="Pfam" id="PF08205">
    <property type="entry name" value="C2-set_2"/>
    <property type="match status" value="1"/>
</dbReference>
<dbReference type="Pfam" id="PF13927">
    <property type="entry name" value="Ig_3"/>
    <property type="match status" value="3"/>
</dbReference>
<feature type="chain" id="PRO_5014183294" evidence="8">
    <location>
        <begin position="23"/>
        <end position="836"/>
    </location>
</feature>
<dbReference type="Gene3D" id="2.60.40.10">
    <property type="entry name" value="Immunoglobulins"/>
    <property type="match status" value="5"/>
</dbReference>
<evidence type="ECO:0000259" key="9">
    <source>
        <dbReference type="PROSITE" id="PS50835"/>
    </source>
</evidence>
<dbReference type="SUPFAM" id="SSF48726">
    <property type="entry name" value="Immunoglobulin"/>
    <property type="match status" value="5"/>
</dbReference>
<feature type="region of interest" description="Disordered" evidence="6">
    <location>
        <begin position="769"/>
        <end position="811"/>
    </location>
</feature>
<gene>
    <name evidence="10" type="primary">rst</name>
</gene>
<organism evidence="10">
    <name type="scientific">Melanaphis sacchari</name>
    <dbReference type="NCBI Taxonomy" id="742174"/>
    <lineage>
        <taxon>Eukaryota</taxon>
        <taxon>Metazoa</taxon>
        <taxon>Ecdysozoa</taxon>
        <taxon>Arthropoda</taxon>
        <taxon>Hexapoda</taxon>
        <taxon>Insecta</taxon>
        <taxon>Pterygota</taxon>
        <taxon>Neoptera</taxon>
        <taxon>Paraneoptera</taxon>
        <taxon>Hemiptera</taxon>
        <taxon>Sternorrhyncha</taxon>
        <taxon>Aphidomorpha</taxon>
        <taxon>Aphidoidea</taxon>
        <taxon>Aphididae</taxon>
        <taxon>Aphidini</taxon>
        <taxon>Melanaphis</taxon>
    </lineage>
</organism>
<dbReference type="CDD" id="cd00096">
    <property type="entry name" value="Ig"/>
    <property type="match status" value="2"/>
</dbReference>
<feature type="domain" description="Ig-like" evidence="9">
    <location>
        <begin position="136"/>
        <end position="228"/>
    </location>
</feature>
<keyword evidence="5" id="KW-0393">Immunoglobulin domain</keyword>
<name>A0A2H8TWA9_9HEMI</name>
<feature type="transmembrane region" description="Helical" evidence="7">
    <location>
        <begin position="511"/>
        <end position="537"/>
    </location>
</feature>
<keyword evidence="4" id="KW-0325">Glycoprotein</keyword>
<evidence type="ECO:0000256" key="7">
    <source>
        <dbReference type="SAM" id="Phobius"/>
    </source>
</evidence>
<reference evidence="10" key="1">
    <citation type="submission" date="2017-10" db="EMBL/GenBank/DDBJ databases">
        <title>Transcriptome Assembly of Sugarcane Aphid Adults.</title>
        <authorList>
            <person name="Scully E.D."/>
            <person name="Palmer N.A."/>
            <person name="Geib S.M."/>
            <person name="Sarath G."/>
            <person name="Sattler S.E."/>
        </authorList>
    </citation>
    <scope>NUCLEOTIDE SEQUENCE</scope>
    <source>
        <tissue evidence="10">Whole body</tissue>
    </source>
</reference>
<dbReference type="AlphaFoldDB" id="A0A2H8TWA9"/>
<dbReference type="InterPro" id="IPR013783">
    <property type="entry name" value="Ig-like_fold"/>
</dbReference>
<feature type="compositionally biased region" description="Polar residues" evidence="6">
    <location>
        <begin position="617"/>
        <end position="632"/>
    </location>
</feature>
<evidence type="ECO:0000256" key="1">
    <source>
        <dbReference type="ARBA" id="ARBA00004479"/>
    </source>
</evidence>
<feature type="domain" description="Ig-like" evidence="9">
    <location>
        <begin position="27"/>
        <end position="128"/>
    </location>
</feature>
<protein>
    <submittedName>
        <fullName evidence="10">Irregular chiasm C-roughest protein</fullName>
    </submittedName>
</protein>
<dbReference type="SMART" id="SM00408">
    <property type="entry name" value="IGc2"/>
    <property type="match status" value="5"/>
</dbReference>
<feature type="domain" description="Ig-like" evidence="9">
    <location>
        <begin position="327"/>
        <end position="406"/>
    </location>
</feature>
<keyword evidence="2 7" id="KW-0472">Membrane</keyword>
<dbReference type="EMBL" id="GFXV01006759">
    <property type="protein sequence ID" value="MBW18564.1"/>
    <property type="molecule type" value="Transcribed_RNA"/>
</dbReference>
<dbReference type="InterPro" id="IPR003598">
    <property type="entry name" value="Ig_sub2"/>
</dbReference>
<dbReference type="InterPro" id="IPR036179">
    <property type="entry name" value="Ig-like_dom_sf"/>
</dbReference>
<dbReference type="InterPro" id="IPR003599">
    <property type="entry name" value="Ig_sub"/>
</dbReference>
<evidence type="ECO:0000313" key="10">
    <source>
        <dbReference type="EMBL" id="MBW18564.1"/>
    </source>
</evidence>
<dbReference type="GO" id="GO:0098609">
    <property type="term" value="P:cell-cell adhesion"/>
    <property type="evidence" value="ECO:0007669"/>
    <property type="project" value="TreeGrafter"/>
</dbReference>
<dbReference type="PANTHER" id="PTHR11640">
    <property type="entry name" value="NEPHRIN"/>
    <property type="match status" value="1"/>
</dbReference>
<sequence>MTSRLEIFVMCVTLVIVSVGRASSNEQSFVVEPEDQSAVVDSTASLPCRVADLAGQLQWTKDDFALGTNRNLSYHGYPRYAMTGSDANGEFNLQLNPVTLDDDGVYQCQVGTGKRDEPAIRSRKATLTVLVPPNRPRIVQGDKIYTTENSPIELECISEGGKPAAEITWTDGSGNAIEDDIETSINPMATENKRFTTKSILKIVPKMEHHNTSIWCQAHNSAVDKKLQTKIHLYVKFAPKITLTITGSTKKLVEGSDVKFSCLTKANPPDVSYRWFVNDQFALSEVTSELWLFNITRRLHNSLVRCEAQNSVEKTEESKALNIYYKPQFKNRPKNVQADTGSYVSIICDVDSNPPPTIEWTFEKTKKVMSTTSNLTVLVTNTTIGRYHCKATTLGLGEVNAEASVFMRGKPVINSPRIQYGTPSETVRLECVASSVPVADRIVWTYHGTVIGTRNDQNYYSVLEDPTEDGVKSTLIIRNSRQEQFGDYNCTASNDYGSDSIIIVLVPKKDFMLILAIIGAVGGIIVMIMIFAVIGFCRRSTSEKKKKAKSDFGAESDTDNKQNAAARESDASSNVSDIKMETGTGSSLSNYRYKIDYSADSMTVTTTATAVDDQHPRSTTPKSGGGSQTTLSRGIPLAGPVPVDPKYATAAGYLGHLHQNNVMHHPLANGSVMGDYADPLNYVRYTNNHHHTDRPTSSNNGYITADRLYDLNPMPPPQTVIALSSSSSSSSPKPAPPSDAPAGRTASTGGDPATLLQYSATYGNPYLRPSSAQWPAQPPRPVQQKYDAYGRPEPPPYSAVGKGKRKTAVPPSAAAVPIGPNYHIGVAKRQTLATHV</sequence>
<proteinExistence type="predicted"/>
<dbReference type="InterPro" id="IPR051275">
    <property type="entry name" value="Cell_adhesion_signaling"/>
</dbReference>
<dbReference type="GO" id="GO:0050839">
    <property type="term" value="F:cell adhesion molecule binding"/>
    <property type="evidence" value="ECO:0007669"/>
    <property type="project" value="TreeGrafter"/>
</dbReference>
<dbReference type="SMART" id="SM00409">
    <property type="entry name" value="IG"/>
    <property type="match status" value="5"/>
</dbReference>
<dbReference type="InterPro" id="IPR007110">
    <property type="entry name" value="Ig-like_dom"/>
</dbReference>
<evidence type="ECO:0000256" key="6">
    <source>
        <dbReference type="SAM" id="MobiDB-lite"/>
    </source>
</evidence>
<feature type="signal peptide" evidence="8">
    <location>
        <begin position="1"/>
        <end position="22"/>
    </location>
</feature>
<dbReference type="GO" id="GO:0005886">
    <property type="term" value="C:plasma membrane"/>
    <property type="evidence" value="ECO:0007669"/>
    <property type="project" value="TreeGrafter"/>
</dbReference>
<keyword evidence="7" id="KW-1133">Transmembrane helix</keyword>
<feature type="region of interest" description="Disordered" evidence="6">
    <location>
        <begin position="608"/>
        <end position="638"/>
    </location>
</feature>